<accession>A0A9P6A365</accession>
<gene>
    <name evidence="4" type="ORF">BDN71DRAFT_1481789</name>
</gene>
<evidence type="ECO:0000259" key="3">
    <source>
        <dbReference type="PROSITE" id="PS50966"/>
    </source>
</evidence>
<reference evidence="4" key="1">
    <citation type="submission" date="2020-11" db="EMBL/GenBank/DDBJ databases">
        <authorList>
            <consortium name="DOE Joint Genome Institute"/>
            <person name="Ahrendt S."/>
            <person name="Riley R."/>
            <person name="Andreopoulos W."/>
            <person name="Labutti K."/>
            <person name="Pangilinan J."/>
            <person name="Ruiz-Duenas F.J."/>
            <person name="Barrasa J.M."/>
            <person name="Sanchez-Garcia M."/>
            <person name="Camarero S."/>
            <person name="Miyauchi S."/>
            <person name="Serrano A."/>
            <person name="Linde D."/>
            <person name="Babiker R."/>
            <person name="Drula E."/>
            <person name="Ayuso-Fernandez I."/>
            <person name="Pacheco R."/>
            <person name="Padilla G."/>
            <person name="Ferreira P."/>
            <person name="Barriuso J."/>
            <person name="Kellner H."/>
            <person name="Castanera R."/>
            <person name="Alfaro M."/>
            <person name="Ramirez L."/>
            <person name="Pisabarro A.G."/>
            <person name="Kuo A."/>
            <person name="Tritt A."/>
            <person name="Lipzen A."/>
            <person name="He G."/>
            <person name="Yan M."/>
            <person name="Ng V."/>
            <person name="Cullen D."/>
            <person name="Martin F."/>
            <person name="Rosso M.-N."/>
            <person name="Henrissat B."/>
            <person name="Hibbett D."/>
            <person name="Martinez A.T."/>
            <person name="Grigoriev I.V."/>
        </authorList>
    </citation>
    <scope>NUCLEOTIDE SEQUENCE</scope>
    <source>
        <strain evidence="4">ATCC 90797</strain>
    </source>
</reference>
<keyword evidence="1" id="KW-0863">Zinc-finger</keyword>
<comment type="caution">
    <text evidence="4">The sequence shown here is derived from an EMBL/GenBank/DDBJ whole genome shotgun (WGS) entry which is preliminary data.</text>
</comment>
<dbReference type="Proteomes" id="UP000807025">
    <property type="component" value="Unassembled WGS sequence"/>
</dbReference>
<protein>
    <recommendedName>
        <fullName evidence="3">SWIM-type domain-containing protein</fullName>
    </recommendedName>
</protein>
<dbReference type="InterPro" id="IPR007527">
    <property type="entry name" value="Znf_SWIM"/>
</dbReference>
<feature type="region of interest" description="Disordered" evidence="2">
    <location>
        <begin position="514"/>
        <end position="537"/>
    </location>
</feature>
<keyword evidence="1" id="KW-0862">Zinc</keyword>
<evidence type="ECO:0000313" key="4">
    <source>
        <dbReference type="EMBL" id="KAF9497385.1"/>
    </source>
</evidence>
<proteinExistence type="predicted"/>
<name>A0A9P6A365_PLEER</name>
<organism evidence="4 5">
    <name type="scientific">Pleurotus eryngii</name>
    <name type="common">Boletus of the steppes</name>
    <dbReference type="NCBI Taxonomy" id="5323"/>
    <lineage>
        <taxon>Eukaryota</taxon>
        <taxon>Fungi</taxon>
        <taxon>Dikarya</taxon>
        <taxon>Basidiomycota</taxon>
        <taxon>Agaricomycotina</taxon>
        <taxon>Agaricomycetes</taxon>
        <taxon>Agaricomycetidae</taxon>
        <taxon>Agaricales</taxon>
        <taxon>Pleurotineae</taxon>
        <taxon>Pleurotaceae</taxon>
        <taxon>Pleurotus</taxon>
    </lineage>
</organism>
<keyword evidence="5" id="KW-1185">Reference proteome</keyword>
<evidence type="ECO:0000256" key="1">
    <source>
        <dbReference type="PROSITE-ProRule" id="PRU00325"/>
    </source>
</evidence>
<dbReference type="GO" id="GO:0008270">
    <property type="term" value="F:zinc ion binding"/>
    <property type="evidence" value="ECO:0007669"/>
    <property type="project" value="UniProtKB-KW"/>
</dbReference>
<evidence type="ECO:0000256" key="2">
    <source>
        <dbReference type="SAM" id="MobiDB-lite"/>
    </source>
</evidence>
<dbReference type="OrthoDB" id="2661395at2759"/>
<dbReference type="EMBL" id="MU154544">
    <property type="protein sequence ID" value="KAF9497385.1"/>
    <property type="molecule type" value="Genomic_DNA"/>
</dbReference>
<sequence length="597" mass="68543">MENSQKRKCEALDAKKYKNTYQAPLGYGSEDDKGNEEGKGQVLDIVCKNLDNATPNKLVGQIQALFPQVTANQIHTAWTVMSEELWKQDNQQLTSAKLLMEDLSDDIEIFDVVLEDGVEQICWGMKQIAWPLIGKVVEVGLDATCMLAEFDNAGFPLSYCLLSTASVIEISKHTQALTRWITMLQDRYHLNPEFIHMDKDMAEISMTRTALREQLSQAKLTTTLYNVEKAVGFIPFGRMDSGENEGGRVDSDMATMEIEEQKNPNAVYLQITKAQKESVTMTRPPNMKVATLTIKLPSWVLPKMATASENANEDHSCRIFCPDDLQVQLVDMVELYFCVHPLIPGYAAPSAPGICCWAVKQMVDFCVANDLHEAWAYLCENWLKTAMILESHWQQIKKDFLHHFYKLRVDLLVWILVTKMAPAYYRKLNLATREIGRFHKLPSWRKVFKRDWKQALKTPITVPLNIKYRLDMYHWVCTCPHFSKSQFLLCKHLVQAAPPVEPIFFLEPVTDETKPGARQPAQWPCEDVDSSDESESNKGTCHQLFVAFEDQMKKRIDLLWDFVYGLEYQIQFQDHRFLQMVERQGGALFRLAEACQQ</sequence>
<feature type="domain" description="SWIM-type" evidence="3">
    <location>
        <begin position="468"/>
        <end position="501"/>
    </location>
</feature>
<keyword evidence="1" id="KW-0479">Metal-binding</keyword>
<evidence type="ECO:0000313" key="5">
    <source>
        <dbReference type="Proteomes" id="UP000807025"/>
    </source>
</evidence>
<dbReference type="AlphaFoldDB" id="A0A9P6A365"/>
<dbReference type="PROSITE" id="PS50966">
    <property type="entry name" value="ZF_SWIM"/>
    <property type="match status" value="1"/>
</dbReference>